<feature type="compositionally biased region" description="Low complexity" evidence="2">
    <location>
        <begin position="34"/>
        <end position="45"/>
    </location>
</feature>
<comment type="caution">
    <text evidence="4">The sequence shown here is derived from an EMBL/GenBank/DDBJ whole genome shotgun (WGS) entry which is preliminary data.</text>
</comment>
<dbReference type="PROSITE" id="PS50157">
    <property type="entry name" value="ZINC_FINGER_C2H2_2"/>
    <property type="match status" value="1"/>
</dbReference>
<feature type="compositionally biased region" description="Polar residues" evidence="2">
    <location>
        <begin position="12"/>
        <end position="27"/>
    </location>
</feature>
<feature type="region of interest" description="Disordered" evidence="2">
    <location>
        <begin position="1"/>
        <end position="45"/>
    </location>
</feature>
<name>A0AAD4QPE2_9AGAM</name>
<feature type="domain" description="C2H2-type" evidence="3">
    <location>
        <begin position="392"/>
        <end position="414"/>
    </location>
</feature>
<evidence type="ECO:0000259" key="3">
    <source>
        <dbReference type="PROSITE" id="PS50157"/>
    </source>
</evidence>
<keyword evidence="1" id="KW-0862">Zinc</keyword>
<dbReference type="Proteomes" id="UP001203297">
    <property type="component" value="Unassembled WGS sequence"/>
</dbReference>
<dbReference type="PROSITE" id="PS00028">
    <property type="entry name" value="ZINC_FINGER_C2H2_1"/>
    <property type="match status" value="1"/>
</dbReference>
<keyword evidence="1" id="KW-0479">Metal-binding</keyword>
<accession>A0AAD4QPE2</accession>
<evidence type="ECO:0000256" key="2">
    <source>
        <dbReference type="SAM" id="MobiDB-lite"/>
    </source>
</evidence>
<proteinExistence type="predicted"/>
<dbReference type="AlphaFoldDB" id="A0AAD4QPE2"/>
<protein>
    <recommendedName>
        <fullName evidence="3">C2H2-type domain-containing protein</fullName>
    </recommendedName>
</protein>
<dbReference type="InterPro" id="IPR013087">
    <property type="entry name" value="Znf_C2H2_type"/>
</dbReference>
<evidence type="ECO:0000313" key="4">
    <source>
        <dbReference type="EMBL" id="KAI0302426.1"/>
    </source>
</evidence>
<dbReference type="GO" id="GO:0008270">
    <property type="term" value="F:zinc ion binding"/>
    <property type="evidence" value="ECO:0007669"/>
    <property type="project" value="UniProtKB-KW"/>
</dbReference>
<evidence type="ECO:0000313" key="5">
    <source>
        <dbReference type="Proteomes" id="UP001203297"/>
    </source>
</evidence>
<organism evidence="4 5">
    <name type="scientific">Multifurca ochricompacta</name>
    <dbReference type="NCBI Taxonomy" id="376703"/>
    <lineage>
        <taxon>Eukaryota</taxon>
        <taxon>Fungi</taxon>
        <taxon>Dikarya</taxon>
        <taxon>Basidiomycota</taxon>
        <taxon>Agaricomycotina</taxon>
        <taxon>Agaricomycetes</taxon>
        <taxon>Russulales</taxon>
        <taxon>Russulaceae</taxon>
        <taxon>Multifurca</taxon>
    </lineage>
</organism>
<evidence type="ECO:0000256" key="1">
    <source>
        <dbReference type="PROSITE-ProRule" id="PRU00042"/>
    </source>
</evidence>
<feature type="region of interest" description="Disordered" evidence="2">
    <location>
        <begin position="161"/>
        <end position="219"/>
    </location>
</feature>
<keyword evidence="1" id="KW-0863">Zinc-finger</keyword>
<gene>
    <name evidence="4" type="ORF">B0F90DRAFT_216601</name>
</gene>
<keyword evidence="5" id="KW-1185">Reference proteome</keyword>
<sequence length="563" mass="61568">MFHVPSDATADGLSNLSANNDSTSLNLTIPAPPSRTSSPSSRAISPCSVTCPTISSVKTCRSPSLDSEKLQTPTFALPDPAYRDSRALAPIAGDESSSKRSLYSQMSALDARSYQEPTLPLVHETELNDLRWSTGVPRHMMDVFRANPFATIDLSRTTHTPLPSLDSSADADGAKHKIGDSPRAGAAAKRMLSPKTVEPRRKSRAKRARIQSPPVVPFPATGPQQMFAYEFRLDIPYGNTDVTYAEDGSWPRPTGEHEHLFAPRPTSAYLPGCPSMRLPMDREDLVLPLPSRLSYPYTHMTPTPQNEGSEPRIQVTYHSMFPFVSLSTETSSFLVSSSAKPGIDESWPRMEEHRHNSHSLRSTMPVEVIAENTQTYRSSTMPVTLSMQKPLYACPLCPRDFQLPNGLALHLKWHDRVAGSAKNPAQCRDRSLNRVAPKTLVPRTESGSLDTHGIGLTTEGNSQVDITPIFPPFSYMPLQGAGPAPAESIMVSSRGQYINSLPYEPQPQECALFHDALQLNHHGGFSLESNAYLAPLDGLSVLQPLPFEQHRSTSGGLCIVPPA</sequence>
<dbReference type="EMBL" id="WTXG01000011">
    <property type="protein sequence ID" value="KAI0302426.1"/>
    <property type="molecule type" value="Genomic_DNA"/>
</dbReference>
<reference evidence="4" key="1">
    <citation type="journal article" date="2022" name="New Phytol.">
        <title>Evolutionary transition to the ectomycorrhizal habit in the genomes of a hyperdiverse lineage of mushroom-forming fungi.</title>
        <authorList>
            <person name="Looney B."/>
            <person name="Miyauchi S."/>
            <person name="Morin E."/>
            <person name="Drula E."/>
            <person name="Courty P.E."/>
            <person name="Kohler A."/>
            <person name="Kuo A."/>
            <person name="LaButti K."/>
            <person name="Pangilinan J."/>
            <person name="Lipzen A."/>
            <person name="Riley R."/>
            <person name="Andreopoulos W."/>
            <person name="He G."/>
            <person name="Johnson J."/>
            <person name="Nolan M."/>
            <person name="Tritt A."/>
            <person name="Barry K.W."/>
            <person name="Grigoriev I.V."/>
            <person name="Nagy L.G."/>
            <person name="Hibbett D."/>
            <person name="Henrissat B."/>
            <person name="Matheny P.B."/>
            <person name="Labbe J."/>
            <person name="Martin F.M."/>
        </authorList>
    </citation>
    <scope>NUCLEOTIDE SEQUENCE</scope>
    <source>
        <strain evidence="4">BPL690</strain>
    </source>
</reference>